<dbReference type="EMBL" id="JACAZH010000001">
    <property type="protein sequence ID" value="KAF7378290.1"/>
    <property type="molecule type" value="Genomic_DNA"/>
</dbReference>
<dbReference type="Proteomes" id="UP000623467">
    <property type="component" value="Unassembled WGS sequence"/>
</dbReference>
<sequence length="104" mass="11523">MVLIFMLLLLSDGSRAQTTASLSRHPAASCFAHHISNNIGGKNVAIVRTIVFIEIRVGHFVFDNMFVFGRAMTGANSTRRQAFEGEVVISDFATRECLKDTQDF</sequence>
<reference evidence="2" key="1">
    <citation type="submission" date="2020-05" db="EMBL/GenBank/DDBJ databases">
        <title>Mycena genomes resolve the evolution of fungal bioluminescence.</title>
        <authorList>
            <person name="Tsai I.J."/>
        </authorList>
    </citation>
    <scope>NUCLEOTIDE SEQUENCE</scope>
    <source>
        <strain evidence="2">160909Yilan</strain>
    </source>
</reference>
<feature type="signal peptide" evidence="1">
    <location>
        <begin position="1"/>
        <end position="16"/>
    </location>
</feature>
<accession>A0A8H6ZMQ2</accession>
<evidence type="ECO:0000313" key="2">
    <source>
        <dbReference type="EMBL" id="KAF7378290.1"/>
    </source>
</evidence>
<evidence type="ECO:0008006" key="4">
    <source>
        <dbReference type="Google" id="ProtNLM"/>
    </source>
</evidence>
<feature type="chain" id="PRO_5034551350" description="Secreted protein" evidence="1">
    <location>
        <begin position="17"/>
        <end position="104"/>
    </location>
</feature>
<dbReference type="AlphaFoldDB" id="A0A8H6ZMQ2"/>
<name>A0A8H6ZMQ2_9AGAR</name>
<comment type="caution">
    <text evidence="2">The sequence shown here is derived from an EMBL/GenBank/DDBJ whole genome shotgun (WGS) entry which is preliminary data.</text>
</comment>
<keyword evidence="3" id="KW-1185">Reference proteome</keyword>
<gene>
    <name evidence="2" type="ORF">MSAN_00254400</name>
</gene>
<evidence type="ECO:0000256" key="1">
    <source>
        <dbReference type="SAM" id="SignalP"/>
    </source>
</evidence>
<evidence type="ECO:0000313" key="3">
    <source>
        <dbReference type="Proteomes" id="UP000623467"/>
    </source>
</evidence>
<keyword evidence="1" id="KW-0732">Signal</keyword>
<proteinExistence type="predicted"/>
<organism evidence="2 3">
    <name type="scientific">Mycena sanguinolenta</name>
    <dbReference type="NCBI Taxonomy" id="230812"/>
    <lineage>
        <taxon>Eukaryota</taxon>
        <taxon>Fungi</taxon>
        <taxon>Dikarya</taxon>
        <taxon>Basidiomycota</taxon>
        <taxon>Agaricomycotina</taxon>
        <taxon>Agaricomycetes</taxon>
        <taxon>Agaricomycetidae</taxon>
        <taxon>Agaricales</taxon>
        <taxon>Marasmiineae</taxon>
        <taxon>Mycenaceae</taxon>
        <taxon>Mycena</taxon>
    </lineage>
</organism>
<protein>
    <recommendedName>
        <fullName evidence="4">Secreted protein</fullName>
    </recommendedName>
</protein>